<keyword evidence="3 6" id="KW-0560">Oxidoreductase</keyword>
<dbReference type="EMBL" id="VOQR01000001">
    <property type="protein sequence ID" value="TXC70555.1"/>
    <property type="molecule type" value="Genomic_DNA"/>
</dbReference>
<keyword evidence="1 6" id="KW-0285">Flavoprotein</keyword>
<dbReference type="PANTHER" id="PTHR43741:SF4">
    <property type="entry name" value="FMN-DEPENDENT NADH:QUINONE OXIDOREDUCTASE"/>
    <property type="match status" value="1"/>
</dbReference>
<accession>A0A5C6UEU1</accession>
<comment type="cofactor">
    <cofactor evidence="6">
        <name>FMN</name>
        <dbReference type="ChEBI" id="CHEBI:58210"/>
    </cofactor>
    <text evidence="6">Binds 1 FMN per subunit.</text>
</comment>
<gene>
    <name evidence="6" type="primary">azoR</name>
    <name evidence="8" type="ORF">FSB78_06080</name>
</gene>
<evidence type="ECO:0000256" key="2">
    <source>
        <dbReference type="ARBA" id="ARBA00022643"/>
    </source>
</evidence>
<dbReference type="GO" id="GO:0009055">
    <property type="term" value="F:electron transfer activity"/>
    <property type="evidence" value="ECO:0007669"/>
    <property type="project" value="UniProtKB-UniRule"/>
</dbReference>
<dbReference type="Gene3D" id="3.40.50.360">
    <property type="match status" value="1"/>
</dbReference>
<dbReference type="EC" id="1.6.5.-" evidence="6"/>
<dbReference type="GO" id="GO:0016655">
    <property type="term" value="F:oxidoreductase activity, acting on NAD(P)H, quinone or similar compound as acceptor"/>
    <property type="evidence" value="ECO:0007669"/>
    <property type="project" value="InterPro"/>
</dbReference>
<dbReference type="InterPro" id="IPR050104">
    <property type="entry name" value="FMN-dep_NADH:Q_OxRdtase_AzoR1"/>
</dbReference>
<evidence type="ECO:0000256" key="5">
    <source>
        <dbReference type="ARBA" id="ARBA00048542"/>
    </source>
</evidence>
<dbReference type="Pfam" id="PF02525">
    <property type="entry name" value="Flavodoxin_2"/>
    <property type="match status" value="1"/>
</dbReference>
<feature type="binding site" evidence="6">
    <location>
        <begin position="16"/>
        <end position="18"/>
    </location>
    <ligand>
        <name>FMN</name>
        <dbReference type="ChEBI" id="CHEBI:58210"/>
    </ligand>
</feature>
<evidence type="ECO:0000313" key="9">
    <source>
        <dbReference type="Proteomes" id="UP000321250"/>
    </source>
</evidence>
<dbReference type="HAMAP" id="MF_01216">
    <property type="entry name" value="Azoreductase_type1"/>
    <property type="match status" value="1"/>
</dbReference>
<dbReference type="PANTHER" id="PTHR43741">
    <property type="entry name" value="FMN-DEPENDENT NADH-AZOREDUCTASE 1"/>
    <property type="match status" value="1"/>
</dbReference>
<feature type="domain" description="Flavodoxin-like fold" evidence="7">
    <location>
        <begin position="3"/>
        <end position="202"/>
    </location>
</feature>
<dbReference type="InterPro" id="IPR023048">
    <property type="entry name" value="NADH:quinone_OxRdtase_FMN_depd"/>
</dbReference>
<comment type="catalytic activity">
    <reaction evidence="6">
        <text>2 a quinone + NADH + H(+) = 2 a 1,4-benzosemiquinone + NAD(+)</text>
        <dbReference type="Rhea" id="RHEA:65952"/>
        <dbReference type="ChEBI" id="CHEBI:15378"/>
        <dbReference type="ChEBI" id="CHEBI:57540"/>
        <dbReference type="ChEBI" id="CHEBI:57945"/>
        <dbReference type="ChEBI" id="CHEBI:132124"/>
        <dbReference type="ChEBI" id="CHEBI:134225"/>
    </reaction>
</comment>
<keyword evidence="4 6" id="KW-0520">NAD</keyword>
<dbReference type="GO" id="GO:0016652">
    <property type="term" value="F:oxidoreductase activity, acting on NAD(P)H as acceptor"/>
    <property type="evidence" value="ECO:0007669"/>
    <property type="project" value="UniProtKB-UniRule"/>
</dbReference>
<dbReference type="InterPro" id="IPR003680">
    <property type="entry name" value="Flavodoxin_fold"/>
</dbReference>
<evidence type="ECO:0000259" key="7">
    <source>
        <dbReference type="Pfam" id="PF02525"/>
    </source>
</evidence>
<comment type="caution">
    <text evidence="6">Lacks conserved residue(s) required for the propagation of feature annotation.</text>
</comment>
<comment type="function">
    <text evidence="6">Also exhibits azoreductase activity. Catalyzes the reductive cleavage of the azo bond in aromatic azo compounds to the corresponding amines.</text>
</comment>
<evidence type="ECO:0000256" key="1">
    <source>
        <dbReference type="ARBA" id="ARBA00022630"/>
    </source>
</evidence>
<sequence length="208" mass="22764">MTTLLHLIGSPRGALSASTAVATTYIDARLQAEPTIVVDRLDVWKEDLPHFGIDAISAKYSGITGTPLTAEQQNAWDTLSPLVDRIIRADELVISVPMWNFGIPYRLKHFIDLVTQKDYLFRFDETGFSGMATGKALVIATRGTNYATGTDTPESEFDYQKAYMLTWLKFIGITDVRTITLEQLLFGTEAEAASIAAGKAAAIELAAI</sequence>
<evidence type="ECO:0000256" key="3">
    <source>
        <dbReference type="ARBA" id="ARBA00023002"/>
    </source>
</evidence>
<evidence type="ECO:0000256" key="6">
    <source>
        <dbReference type="HAMAP-Rule" id="MF_01216"/>
    </source>
</evidence>
<proteinExistence type="inferred from homology"/>
<evidence type="ECO:0000256" key="4">
    <source>
        <dbReference type="ARBA" id="ARBA00023027"/>
    </source>
</evidence>
<dbReference type="GO" id="GO:0010181">
    <property type="term" value="F:FMN binding"/>
    <property type="evidence" value="ECO:0007669"/>
    <property type="project" value="UniProtKB-UniRule"/>
</dbReference>
<dbReference type="EC" id="1.7.1.17" evidence="6"/>
<dbReference type="RefSeq" id="WP_147080867.1">
    <property type="nucleotide sequence ID" value="NZ_VOQR01000001.1"/>
</dbReference>
<dbReference type="OrthoDB" id="9787136at2"/>
<comment type="catalytic activity">
    <reaction evidence="5">
        <text>N,N-dimethyl-1,4-phenylenediamine + anthranilate + 2 NAD(+) = 2-(4-dimethylaminophenyl)diazenylbenzoate + 2 NADH + 2 H(+)</text>
        <dbReference type="Rhea" id="RHEA:55872"/>
        <dbReference type="ChEBI" id="CHEBI:15378"/>
        <dbReference type="ChEBI" id="CHEBI:15783"/>
        <dbReference type="ChEBI" id="CHEBI:16567"/>
        <dbReference type="ChEBI" id="CHEBI:57540"/>
        <dbReference type="ChEBI" id="CHEBI:57945"/>
        <dbReference type="ChEBI" id="CHEBI:71579"/>
        <dbReference type="EC" id="1.7.1.17"/>
    </reaction>
    <physiologicalReaction direction="right-to-left" evidence="5">
        <dbReference type="Rhea" id="RHEA:55874"/>
    </physiologicalReaction>
</comment>
<dbReference type="SUPFAM" id="SSF52218">
    <property type="entry name" value="Flavoproteins"/>
    <property type="match status" value="1"/>
</dbReference>
<keyword evidence="9" id="KW-1185">Reference proteome</keyword>
<reference evidence="8 9" key="1">
    <citation type="journal article" date="2013" name="Antonie Van Leeuwenhoek">
        <title>Sphingomonas ginsenosidivorax sp. nov., with the ability to transform ginsenosides.</title>
        <authorList>
            <person name="Jin X.F."/>
            <person name="Kim J.K."/>
            <person name="Liu Q.M."/>
            <person name="Kang M.S."/>
            <person name="He D."/>
            <person name="Jin F.X."/>
            <person name="Kim S.C."/>
            <person name="Im W.T."/>
        </authorList>
    </citation>
    <scope>NUCLEOTIDE SEQUENCE [LARGE SCALE GENOMIC DNA]</scope>
    <source>
        <strain evidence="8 9">KHI67</strain>
    </source>
</reference>
<comment type="similarity">
    <text evidence="6">Belongs to the azoreductase type 1 family.</text>
</comment>
<feature type="binding site" evidence="6">
    <location>
        <position position="10"/>
    </location>
    <ligand>
        <name>FMN</name>
        <dbReference type="ChEBI" id="CHEBI:58210"/>
    </ligand>
</feature>
<dbReference type="Proteomes" id="UP000321250">
    <property type="component" value="Unassembled WGS sequence"/>
</dbReference>
<protein>
    <recommendedName>
        <fullName evidence="6">FMN dependent NADH:quinone oxidoreductase</fullName>
        <ecNumber evidence="6">1.6.5.-</ecNumber>
    </recommendedName>
    <alternativeName>
        <fullName evidence="6">Azo-dye reductase</fullName>
    </alternativeName>
    <alternativeName>
        <fullName evidence="6">FMN-dependent NADH-azo compound oxidoreductase</fullName>
    </alternativeName>
    <alternativeName>
        <fullName evidence="6">FMN-dependent NADH-azoreductase</fullName>
        <ecNumber evidence="6">1.7.1.17</ecNumber>
    </alternativeName>
</protein>
<dbReference type="InterPro" id="IPR029039">
    <property type="entry name" value="Flavoprotein-like_sf"/>
</dbReference>
<keyword evidence="2 6" id="KW-0288">FMN</keyword>
<dbReference type="AlphaFoldDB" id="A0A5C6UEU1"/>
<name>A0A5C6UEU1_9SPHN</name>
<comment type="caution">
    <text evidence="8">The sequence shown here is derived from an EMBL/GenBank/DDBJ whole genome shotgun (WGS) entry which is preliminary data.</text>
</comment>
<evidence type="ECO:0000313" key="8">
    <source>
        <dbReference type="EMBL" id="TXC70555.1"/>
    </source>
</evidence>
<organism evidence="8 9">
    <name type="scientific">Sphingomonas ginsenosidivorax</name>
    <dbReference type="NCBI Taxonomy" id="862135"/>
    <lineage>
        <taxon>Bacteria</taxon>
        <taxon>Pseudomonadati</taxon>
        <taxon>Pseudomonadota</taxon>
        <taxon>Alphaproteobacteria</taxon>
        <taxon>Sphingomonadales</taxon>
        <taxon>Sphingomonadaceae</taxon>
        <taxon>Sphingomonas</taxon>
    </lineage>
</organism>
<comment type="subunit">
    <text evidence="6">Homodimer.</text>
</comment>
<feature type="binding site" evidence="6">
    <location>
        <begin position="98"/>
        <end position="101"/>
    </location>
    <ligand>
        <name>FMN</name>
        <dbReference type="ChEBI" id="CHEBI:58210"/>
    </ligand>
</feature>
<comment type="function">
    <text evidence="6">Quinone reductase that provides resistance to thiol-specific stress caused by electrophilic quinones.</text>
</comment>